<evidence type="ECO:0000313" key="2">
    <source>
        <dbReference type="EMBL" id="KAI0298152.1"/>
    </source>
</evidence>
<dbReference type="Proteomes" id="UP001203297">
    <property type="component" value="Unassembled WGS sequence"/>
</dbReference>
<accession>A0AAD4M3E9</accession>
<gene>
    <name evidence="2" type="ORF">B0F90DRAFT_1938367</name>
</gene>
<feature type="region of interest" description="Disordered" evidence="1">
    <location>
        <begin position="95"/>
        <end position="115"/>
    </location>
</feature>
<dbReference type="EMBL" id="WTXG01000030">
    <property type="protein sequence ID" value="KAI0298152.1"/>
    <property type="molecule type" value="Genomic_DNA"/>
</dbReference>
<keyword evidence="3" id="KW-1185">Reference proteome</keyword>
<sequence>MAADPHSILKCINTAVGDLTTVLHPTPHPYNSRVLFQFNMTYTHAHTHTPTVVDQSSNIGLKQWLVGHHNSYEHEVTGETIHVYAIAGPPVYADGDSNQNDFDIEGSTPGSYPDC</sequence>
<evidence type="ECO:0000256" key="1">
    <source>
        <dbReference type="SAM" id="MobiDB-lite"/>
    </source>
</evidence>
<dbReference type="AlphaFoldDB" id="A0AAD4M3E9"/>
<protein>
    <submittedName>
        <fullName evidence="2">Uncharacterized protein</fullName>
    </submittedName>
</protein>
<evidence type="ECO:0000313" key="3">
    <source>
        <dbReference type="Proteomes" id="UP001203297"/>
    </source>
</evidence>
<organism evidence="2 3">
    <name type="scientific">Multifurca ochricompacta</name>
    <dbReference type="NCBI Taxonomy" id="376703"/>
    <lineage>
        <taxon>Eukaryota</taxon>
        <taxon>Fungi</taxon>
        <taxon>Dikarya</taxon>
        <taxon>Basidiomycota</taxon>
        <taxon>Agaricomycotina</taxon>
        <taxon>Agaricomycetes</taxon>
        <taxon>Russulales</taxon>
        <taxon>Russulaceae</taxon>
        <taxon>Multifurca</taxon>
    </lineage>
</organism>
<proteinExistence type="predicted"/>
<comment type="caution">
    <text evidence="2">The sequence shown here is derived from an EMBL/GenBank/DDBJ whole genome shotgun (WGS) entry which is preliminary data.</text>
</comment>
<name>A0AAD4M3E9_9AGAM</name>
<reference evidence="2" key="1">
    <citation type="journal article" date="2022" name="New Phytol.">
        <title>Evolutionary transition to the ectomycorrhizal habit in the genomes of a hyperdiverse lineage of mushroom-forming fungi.</title>
        <authorList>
            <person name="Looney B."/>
            <person name="Miyauchi S."/>
            <person name="Morin E."/>
            <person name="Drula E."/>
            <person name="Courty P.E."/>
            <person name="Kohler A."/>
            <person name="Kuo A."/>
            <person name="LaButti K."/>
            <person name="Pangilinan J."/>
            <person name="Lipzen A."/>
            <person name="Riley R."/>
            <person name="Andreopoulos W."/>
            <person name="He G."/>
            <person name="Johnson J."/>
            <person name="Nolan M."/>
            <person name="Tritt A."/>
            <person name="Barry K.W."/>
            <person name="Grigoriev I.V."/>
            <person name="Nagy L.G."/>
            <person name="Hibbett D."/>
            <person name="Henrissat B."/>
            <person name="Matheny P.B."/>
            <person name="Labbe J."/>
            <person name="Martin F.M."/>
        </authorList>
    </citation>
    <scope>NUCLEOTIDE SEQUENCE</scope>
    <source>
        <strain evidence="2">BPL690</strain>
    </source>
</reference>